<name>A0A086AL06_FLAHY</name>
<keyword evidence="5" id="KW-1185">Reference proteome</keyword>
<sequence length="210" mass="22777">MKVKNEDKVLIGVGVVGIGIVGYLYWKKKKNEKEQEFLTDIPEPPPVILNNSPNTIPSTGAVLNKNKILGRGIKGVEVRELQRLLGVTIDGNFGANTLKALQGKKGVSKISLNAYLKMPTKTTSIETPTALVTPRKGQKVMANANAVSLFNAKKTASGTYFNDGTKPFMGGSFDYGEHLGFFVGSKVGGQYLINRNDVYYFVNANAVKGY</sequence>
<dbReference type="EMBL" id="MUGY01000003">
    <property type="protein sequence ID" value="OXA97332.1"/>
    <property type="molecule type" value="Genomic_DNA"/>
</dbReference>
<comment type="caution">
    <text evidence="2">The sequence shown here is derived from an EMBL/GenBank/DDBJ whole genome shotgun (WGS) entry which is preliminary data.</text>
</comment>
<dbReference type="EMBL" id="JPRM01000010">
    <property type="protein sequence ID" value="KFF17370.1"/>
    <property type="molecule type" value="Genomic_DNA"/>
</dbReference>
<gene>
    <name evidence="3" type="ORF">B0A62_03530</name>
    <name evidence="2" type="ORF">IW20_08505</name>
</gene>
<dbReference type="STRING" id="991.IW20_08505"/>
<dbReference type="AlphaFoldDB" id="A0A086AL06"/>
<dbReference type="eggNOG" id="ENOG502ZYAX">
    <property type="taxonomic scope" value="Bacteria"/>
</dbReference>
<reference evidence="3 5" key="2">
    <citation type="submission" date="2016-11" db="EMBL/GenBank/DDBJ databases">
        <title>Whole genomes of Flavobacteriaceae.</title>
        <authorList>
            <person name="Stine C."/>
            <person name="Li C."/>
            <person name="Tadesse D."/>
        </authorList>
    </citation>
    <scope>NUCLEOTIDE SEQUENCE [LARGE SCALE GENOMIC DNA]</scope>
    <source>
        <strain evidence="3 5">ATCC 29551</strain>
    </source>
</reference>
<keyword evidence="1" id="KW-1133">Transmembrane helix</keyword>
<evidence type="ECO:0000313" key="4">
    <source>
        <dbReference type="Proteomes" id="UP000028712"/>
    </source>
</evidence>
<evidence type="ECO:0000313" key="3">
    <source>
        <dbReference type="EMBL" id="OXA97332.1"/>
    </source>
</evidence>
<keyword evidence="1" id="KW-0812">Transmembrane</keyword>
<keyword evidence="1" id="KW-0472">Membrane</keyword>
<organism evidence="2 4">
    <name type="scientific">Flavobacterium hydatis</name>
    <name type="common">Cytophaga aquatilis</name>
    <dbReference type="NCBI Taxonomy" id="991"/>
    <lineage>
        <taxon>Bacteria</taxon>
        <taxon>Pseudomonadati</taxon>
        <taxon>Bacteroidota</taxon>
        <taxon>Flavobacteriia</taxon>
        <taxon>Flavobacteriales</taxon>
        <taxon>Flavobacteriaceae</taxon>
        <taxon>Flavobacterium</taxon>
    </lineage>
</organism>
<proteinExistence type="predicted"/>
<accession>A0A086AL06</accession>
<dbReference type="Proteomes" id="UP000028712">
    <property type="component" value="Unassembled WGS sequence"/>
</dbReference>
<dbReference type="Proteomes" id="UP000198424">
    <property type="component" value="Unassembled WGS sequence"/>
</dbReference>
<feature type="transmembrane region" description="Helical" evidence="1">
    <location>
        <begin position="9"/>
        <end position="26"/>
    </location>
</feature>
<dbReference type="OrthoDB" id="1343858at2"/>
<evidence type="ECO:0000313" key="5">
    <source>
        <dbReference type="Proteomes" id="UP000198424"/>
    </source>
</evidence>
<reference evidence="2 4" key="1">
    <citation type="submission" date="2014-07" db="EMBL/GenBank/DDBJ databases">
        <title>Genome of Flavobacterium hydatis DSM 2063.</title>
        <authorList>
            <person name="Pipes S.E."/>
            <person name="Stropko S.J."/>
            <person name="Newman J.D."/>
        </authorList>
    </citation>
    <scope>NUCLEOTIDE SEQUENCE [LARGE SCALE GENOMIC DNA]</scope>
    <source>
        <strain evidence="2 4">DSM 2063</strain>
    </source>
</reference>
<dbReference type="RefSeq" id="WP_035620791.1">
    <property type="nucleotide sequence ID" value="NZ_JBEWQG010000003.1"/>
</dbReference>
<evidence type="ECO:0000313" key="2">
    <source>
        <dbReference type="EMBL" id="KFF17370.1"/>
    </source>
</evidence>
<protein>
    <recommendedName>
        <fullName evidence="6">Peptidoglycan binding-like domain-containing protein</fullName>
    </recommendedName>
</protein>
<evidence type="ECO:0000256" key="1">
    <source>
        <dbReference type="SAM" id="Phobius"/>
    </source>
</evidence>
<evidence type="ECO:0008006" key="6">
    <source>
        <dbReference type="Google" id="ProtNLM"/>
    </source>
</evidence>